<protein>
    <submittedName>
        <fullName evidence="2">Uncharacterized protein</fullName>
    </submittedName>
</protein>
<dbReference type="Proteomes" id="UP000656548">
    <property type="component" value="Unassembled WGS sequence"/>
</dbReference>
<reference evidence="2 3" key="1">
    <citation type="submission" date="2020-10" db="EMBL/GenBank/DDBJ databases">
        <title>Sequencing the genomes of 1000 actinobacteria strains.</title>
        <authorList>
            <person name="Klenk H.-P."/>
        </authorList>
    </citation>
    <scope>NUCLEOTIDE SEQUENCE [LARGE SCALE GENOMIC DNA]</scope>
    <source>
        <strain evidence="2 3">DSM 46661</strain>
    </source>
</reference>
<organism evidence="2 3">
    <name type="scientific">Amycolatopsis roodepoortensis</name>
    <dbReference type="NCBI Taxonomy" id="700274"/>
    <lineage>
        <taxon>Bacteria</taxon>
        <taxon>Bacillati</taxon>
        <taxon>Actinomycetota</taxon>
        <taxon>Actinomycetes</taxon>
        <taxon>Pseudonocardiales</taxon>
        <taxon>Pseudonocardiaceae</taxon>
        <taxon>Amycolatopsis</taxon>
    </lineage>
</organism>
<keyword evidence="1" id="KW-0812">Transmembrane</keyword>
<evidence type="ECO:0000256" key="1">
    <source>
        <dbReference type="SAM" id="Phobius"/>
    </source>
</evidence>
<gene>
    <name evidence="2" type="ORF">H4W30_000060</name>
</gene>
<comment type="caution">
    <text evidence="2">The sequence shown here is derived from an EMBL/GenBank/DDBJ whole genome shotgun (WGS) entry which is preliminary data.</text>
</comment>
<dbReference type="EMBL" id="JADBEJ010000001">
    <property type="protein sequence ID" value="MBE1573031.1"/>
    <property type="molecule type" value="Genomic_DNA"/>
</dbReference>
<sequence>MISRNRMWLSVISVGVALALVLTVVLILGDDESPKPPPVPENDLGAAVANLTSGLSAEQDYRSPKADERRRAAAGFGALMDRAEPSDLEKLGFSVRDGVDTQTGRPYTIAMNEPGTERAWGMYLIDRSAPPSLAIEVPHPASDLRTELFGLDYFRQVPGAVLLIAGAHRKADDGRADVAHEVDSVFHAVAATLAGRGMTQVQLHGFDDQNMPDDDIVLSSGASAAGDSARRAADRLEAGGFAVCRAWTSSCGALEGTKNVQGKAAAEDGTAFLHVEMSRTVREAGTTDVIRALTTADLRKP</sequence>
<evidence type="ECO:0000313" key="3">
    <source>
        <dbReference type="Proteomes" id="UP000656548"/>
    </source>
</evidence>
<dbReference type="RefSeq" id="WP_318780495.1">
    <property type="nucleotide sequence ID" value="NZ_JADBEJ010000001.1"/>
</dbReference>
<keyword evidence="1" id="KW-1133">Transmembrane helix</keyword>
<keyword evidence="1" id="KW-0472">Membrane</keyword>
<feature type="transmembrane region" description="Helical" evidence="1">
    <location>
        <begin position="7"/>
        <end position="28"/>
    </location>
</feature>
<proteinExistence type="predicted"/>
<evidence type="ECO:0000313" key="2">
    <source>
        <dbReference type="EMBL" id="MBE1573031.1"/>
    </source>
</evidence>
<keyword evidence="3" id="KW-1185">Reference proteome</keyword>
<accession>A0ABR9KXD5</accession>
<name>A0ABR9KXD5_9PSEU</name>